<comment type="caution">
    <text evidence="1">The sequence shown here is derived from an EMBL/GenBank/DDBJ whole genome shotgun (WGS) entry which is preliminary data.</text>
</comment>
<gene>
    <name evidence="1" type="ORF">V7x_30930</name>
</gene>
<organism evidence="1 2">
    <name type="scientific">Crateriforma conspicua</name>
    <dbReference type="NCBI Taxonomy" id="2527996"/>
    <lineage>
        <taxon>Bacteria</taxon>
        <taxon>Pseudomonadati</taxon>
        <taxon>Planctomycetota</taxon>
        <taxon>Planctomycetia</taxon>
        <taxon>Planctomycetales</taxon>
        <taxon>Planctomycetaceae</taxon>
        <taxon>Crateriforma</taxon>
    </lineage>
</organism>
<name>A0A5C6FX81_9PLAN</name>
<protein>
    <submittedName>
        <fullName evidence="1">Uncharacterized protein</fullName>
    </submittedName>
</protein>
<evidence type="ECO:0000313" key="1">
    <source>
        <dbReference type="EMBL" id="TWU67519.1"/>
    </source>
</evidence>
<dbReference type="AlphaFoldDB" id="A0A5C6FX81"/>
<sequence length="48" mass="5516">MGGDWPLVKFEDLLATPVRNGIYKKKEFHGRGARIVNMGELFRHCLTN</sequence>
<accession>A0A5C6FX81</accession>
<proteinExistence type="predicted"/>
<reference evidence="1 2" key="1">
    <citation type="submission" date="2019-02" db="EMBL/GenBank/DDBJ databases">
        <title>Deep-cultivation of Planctomycetes and their phenomic and genomic characterization uncovers novel biology.</title>
        <authorList>
            <person name="Wiegand S."/>
            <person name="Jogler M."/>
            <person name="Boedeker C."/>
            <person name="Pinto D."/>
            <person name="Vollmers J."/>
            <person name="Rivas-Marin E."/>
            <person name="Kohn T."/>
            <person name="Peeters S.H."/>
            <person name="Heuer A."/>
            <person name="Rast P."/>
            <person name="Oberbeckmann S."/>
            <person name="Bunk B."/>
            <person name="Jeske O."/>
            <person name="Meyerdierks A."/>
            <person name="Storesund J.E."/>
            <person name="Kallscheuer N."/>
            <person name="Luecker S."/>
            <person name="Lage O.M."/>
            <person name="Pohl T."/>
            <person name="Merkel B.J."/>
            <person name="Hornburger P."/>
            <person name="Mueller R.-W."/>
            <person name="Bruemmer F."/>
            <person name="Labrenz M."/>
            <person name="Spormann A.M."/>
            <person name="Op Den Camp H."/>
            <person name="Overmann J."/>
            <person name="Amann R."/>
            <person name="Jetten M.S.M."/>
            <person name="Mascher T."/>
            <person name="Medema M.H."/>
            <person name="Devos D.P."/>
            <person name="Kaster A.-K."/>
            <person name="Ovreas L."/>
            <person name="Rohde M."/>
            <person name="Galperin M.Y."/>
            <person name="Jogler C."/>
        </authorList>
    </citation>
    <scope>NUCLEOTIDE SEQUENCE [LARGE SCALE GENOMIC DNA]</scope>
    <source>
        <strain evidence="1 2">V7</strain>
    </source>
</reference>
<dbReference type="EMBL" id="SJPZ01000001">
    <property type="protein sequence ID" value="TWU67519.1"/>
    <property type="molecule type" value="Genomic_DNA"/>
</dbReference>
<dbReference type="Proteomes" id="UP000316476">
    <property type="component" value="Unassembled WGS sequence"/>
</dbReference>
<evidence type="ECO:0000313" key="2">
    <source>
        <dbReference type="Proteomes" id="UP000316476"/>
    </source>
</evidence>